<proteinExistence type="predicted"/>
<dbReference type="EMBL" id="CAJHJT010000056">
    <property type="protein sequence ID" value="CAD7015375.1"/>
    <property type="molecule type" value="Genomic_DNA"/>
</dbReference>
<dbReference type="OrthoDB" id="8041226at2759"/>
<dbReference type="Proteomes" id="UP000606786">
    <property type="component" value="Unassembled WGS sequence"/>
</dbReference>
<keyword evidence="3" id="KW-1185">Reference proteome</keyword>
<evidence type="ECO:0000256" key="1">
    <source>
        <dbReference type="SAM" id="MobiDB-lite"/>
    </source>
</evidence>
<protein>
    <submittedName>
        <fullName evidence="2">(Mediterranean fruit fly) hypothetical protein</fullName>
    </submittedName>
</protein>
<comment type="caution">
    <text evidence="2">The sequence shown here is derived from an EMBL/GenBank/DDBJ whole genome shotgun (WGS) entry which is preliminary data.</text>
</comment>
<dbReference type="KEGG" id="ccat:101457585"/>
<evidence type="ECO:0000313" key="2">
    <source>
        <dbReference type="EMBL" id="CAD7015375.1"/>
    </source>
</evidence>
<name>A0A811VHM0_CERCA</name>
<feature type="region of interest" description="Disordered" evidence="1">
    <location>
        <begin position="38"/>
        <end position="60"/>
    </location>
</feature>
<gene>
    <name evidence="2" type="ORF">CCAP1982_LOCUS23319</name>
</gene>
<sequence>MENVRTFFAGQNKDGTLTNNQRNNGLNLFRERIMPTGVSSGLQSNMTPHMSGVNDKTHHEVKRKDSDSYFYIMWRS</sequence>
<reference evidence="2" key="1">
    <citation type="submission" date="2020-11" db="EMBL/GenBank/DDBJ databases">
        <authorList>
            <person name="Whitehead M."/>
        </authorList>
    </citation>
    <scope>NUCLEOTIDE SEQUENCE</scope>
    <source>
        <strain evidence="2">EGII</strain>
    </source>
</reference>
<feature type="compositionally biased region" description="Polar residues" evidence="1">
    <location>
        <begin position="38"/>
        <end position="48"/>
    </location>
</feature>
<feature type="compositionally biased region" description="Polar residues" evidence="1">
    <location>
        <begin position="13"/>
        <end position="23"/>
    </location>
</feature>
<evidence type="ECO:0000313" key="3">
    <source>
        <dbReference type="Proteomes" id="UP000606786"/>
    </source>
</evidence>
<feature type="region of interest" description="Disordered" evidence="1">
    <location>
        <begin position="1"/>
        <end position="23"/>
    </location>
</feature>
<accession>A0A811VHM0</accession>
<dbReference type="AlphaFoldDB" id="A0A811VHM0"/>
<organism evidence="2 3">
    <name type="scientific">Ceratitis capitata</name>
    <name type="common">Mediterranean fruit fly</name>
    <name type="synonym">Tephritis capitata</name>
    <dbReference type="NCBI Taxonomy" id="7213"/>
    <lineage>
        <taxon>Eukaryota</taxon>
        <taxon>Metazoa</taxon>
        <taxon>Ecdysozoa</taxon>
        <taxon>Arthropoda</taxon>
        <taxon>Hexapoda</taxon>
        <taxon>Insecta</taxon>
        <taxon>Pterygota</taxon>
        <taxon>Neoptera</taxon>
        <taxon>Endopterygota</taxon>
        <taxon>Diptera</taxon>
        <taxon>Brachycera</taxon>
        <taxon>Muscomorpha</taxon>
        <taxon>Tephritoidea</taxon>
        <taxon>Tephritidae</taxon>
        <taxon>Ceratitis</taxon>
        <taxon>Ceratitis</taxon>
    </lineage>
</organism>